<dbReference type="Pfam" id="PF00588">
    <property type="entry name" value="SpoU_methylase"/>
    <property type="match status" value="1"/>
</dbReference>
<dbReference type="PANTHER" id="PTHR43191">
    <property type="entry name" value="RRNA METHYLTRANSFERASE 3"/>
    <property type="match status" value="1"/>
</dbReference>
<accession>A0A6A7XYH9</accession>
<dbReference type="AlphaFoldDB" id="A0A6A7XYH9"/>
<dbReference type="SUPFAM" id="SSF75217">
    <property type="entry name" value="alpha/beta knot"/>
    <property type="match status" value="1"/>
</dbReference>
<dbReference type="PANTHER" id="PTHR43191:SF2">
    <property type="entry name" value="RRNA METHYLTRANSFERASE 3, MITOCHONDRIAL"/>
    <property type="match status" value="1"/>
</dbReference>
<name>A0A6A7XYH9_9HYPH</name>
<sequence length="289" mass="30576">MTRRDDIPEATPVRPTADLPKAGAFEKISAVSNPKIKHIRALQMRKYRAETGLFIAEGVKLAADALKAGWPVDTLVLALGAMEHPFTARVAATARARGATIIEANAPVMEKVSRRENPQTVVGVFKQRIAGLDAVAKHPGLWVGLEAVRDPGNLGTVIRTADALGAAGVLLVGETTDPFGLEAVRATMGSFFHVPLARASVDAFLAWRPSFRGAVVGTHLSGTNDIRTADFGEPALLMMGNEQAGLSDAVATVCDALVKIPMAGEADSLNLAISTGIALFELRRNRLTL</sequence>
<dbReference type="GO" id="GO:0006396">
    <property type="term" value="P:RNA processing"/>
    <property type="evidence" value="ECO:0007669"/>
    <property type="project" value="InterPro"/>
</dbReference>
<dbReference type="InterPro" id="IPR051259">
    <property type="entry name" value="rRNA_Methyltransferase"/>
</dbReference>
<proteinExistence type="inferred from homology"/>
<dbReference type="Proteomes" id="UP000332515">
    <property type="component" value="Unassembled WGS sequence"/>
</dbReference>
<feature type="domain" description="RNA 2-O ribose methyltransferase substrate binding" evidence="4">
    <location>
        <begin position="55"/>
        <end position="131"/>
    </location>
</feature>
<evidence type="ECO:0000256" key="3">
    <source>
        <dbReference type="ARBA" id="ARBA00022679"/>
    </source>
</evidence>
<protein>
    <submittedName>
        <fullName evidence="5">RNA methyltransferase</fullName>
    </submittedName>
</protein>
<dbReference type="InterPro" id="IPR053888">
    <property type="entry name" value="MRM3-like_sub_bind"/>
</dbReference>
<dbReference type="Gene3D" id="3.30.1330.30">
    <property type="match status" value="1"/>
</dbReference>
<evidence type="ECO:0000259" key="4">
    <source>
        <dbReference type="SMART" id="SM00967"/>
    </source>
</evidence>
<comment type="caution">
    <text evidence="5">The sequence shown here is derived from an EMBL/GenBank/DDBJ whole genome shotgun (WGS) entry which is preliminary data.</text>
</comment>
<comment type="similarity">
    <text evidence="1">Belongs to the class IV-like SAM-binding methyltransferase superfamily. RNA methyltransferase TrmH family.</text>
</comment>
<dbReference type="InterPro" id="IPR029028">
    <property type="entry name" value="Alpha/beta_knot_MTases"/>
</dbReference>
<dbReference type="InterPro" id="IPR029026">
    <property type="entry name" value="tRNA_m1G_MTases_N"/>
</dbReference>
<dbReference type="Gene3D" id="3.40.1280.10">
    <property type="match status" value="1"/>
</dbReference>
<reference evidence="5 6" key="1">
    <citation type="submission" date="2019-09" db="EMBL/GenBank/DDBJ databases">
        <title>Segnochrobactrum spirostomi gen. nov., sp. nov., isolated from the ciliate Spirostomum cf. yagiui and description of a novel family, Segnochrobactraceae fam. nov. within the order Rhizobiales of the class Alphaproteobacteria.</title>
        <authorList>
            <person name="Akter S."/>
            <person name="Shazib S.U.A."/>
            <person name="Shin M.K."/>
        </authorList>
    </citation>
    <scope>NUCLEOTIDE SEQUENCE [LARGE SCALE GENOMIC DNA]</scope>
    <source>
        <strain evidence="5 6">Sp-1</strain>
    </source>
</reference>
<dbReference type="GO" id="GO:0032259">
    <property type="term" value="P:methylation"/>
    <property type="evidence" value="ECO:0007669"/>
    <property type="project" value="UniProtKB-KW"/>
</dbReference>
<keyword evidence="2 5" id="KW-0489">Methyltransferase</keyword>
<dbReference type="RefSeq" id="WP_153478797.1">
    <property type="nucleotide sequence ID" value="NZ_VWNA01000001.1"/>
</dbReference>
<dbReference type="GO" id="GO:0003723">
    <property type="term" value="F:RNA binding"/>
    <property type="evidence" value="ECO:0007669"/>
    <property type="project" value="InterPro"/>
</dbReference>
<organism evidence="5 6">
    <name type="scientific">Segnochrobactrum spirostomi</name>
    <dbReference type="NCBI Taxonomy" id="2608987"/>
    <lineage>
        <taxon>Bacteria</taxon>
        <taxon>Pseudomonadati</taxon>
        <taxon>Pseudomonadota</taxon>
        <taxon>Alphaproteobacteria</taxon>
        <taxon>Hyphomicrobiales</taxon>
        <taxon>Segnochrobactraceae</taxon>
        <taxon>Segnochrobactrum</taxon>
    </lineage>
</organism>
<dbReference type="SUPFAM" id="SSF55315">
    <property type="entry name" value="L30e-like"/>
    <property type="match status" value="1"/>
</dbReference>
<evidence type="ECO:0000313" key="6">
    <source>
        <dbReference type="Proteomes" id="UP000332515"/>
    </source>
</evidence>
<keyword evidence="3 5" id="KW-0808">Transferase</keyword>
<dbReference type="InterPro" id="IPR001537">
    <property type="entry name" value="SpoU_MeTrfase"/>
</dbReference>
<keyword evidence="6" id="KW-1185">Reference proteome</keyword>
<evidence type="ECO:0000256" key="2">
    <source>
        <dbReference type="ARBA" id="ARBA00022603"/>
    </source>
</evidence>
<dbReference type="EMBL" id="VWNA01000001">
    <property type="protein sequence ID" value="MQT11754.1"/>
    <property type="molecule type" value="Genomic_DNA"/>
</dbReference>
<dbReference type="Pfam" id="PF22435">
    <property type="entry name" value="MRM3-like_sub_bind"/>
    <property type="match status" value="1"/>
</dbReference>
<dbReference type="InterPro" id="IPR013123">
    <property type="entry name" value="SpoU_subst-bd"/>
</dbReference>
<dbReference type="CDD" id="cd18095">
    <property type="entry name" value="SpoU-like_rRNA-MTase"/>
    <property type="match status" value="1"/>
</dbReference>
<dbReference type="SMART" id="SM00967">
    <property type="entry name" value="SpoU_sub_bind"/>
    <property type="match status" value="1"/>
</dbReference>
<dbReference type="InterPro" id="IPR029064">
    <property type="entry name" value="Ribosomal_eL30-like_sf"/>
</dbReference>
<dbReference type="GO" id="GO:0008173">
    <property type="term" value="F:RNA methyltransferase activity"/>
    <property type="evidence" value="ECO:0007669"/>
    <property type="project" value="InterPro"/>
</dbReference>
<evidence type="ECO:0000256" key="1">
    <source>
        <dbReference type="ARBA" id="ARBA00007228"/>
    </source>
</evidence>
<gene>
    <name evidence="5" type="ORF">F0357_03510</name>
</gene>
<evidence type="ECO:0000313" key="5">
    <source>
        <dbReference type="EMBL" id="MQT11754.1"/>
    </source>
</evidence>
<dbReference type="GO" id="GO:0005737">
    <property type="term" value="C:cytoplasm"/>
    <property type="evidence" value="ECO:0007669"/>
    <property type="project" value="UniProtKB-ARBA"/>
</dbReference>